<dbReference type="AlphaFoldDB" id="A0A5P2G103"/>
<evidence type="ECO:0000313" key="2">
    <source>
        <dbReference type="EMBL" id="QES87522.1"/>
    </source>
</evidence>
<keyword evidence="2" id="KW-0489">Methyltransferase</keyword>
<evidence type="ECO:0000259" key="1">
    <source>
        <dbReference type="Pfam" id="PF08242"/>
    </source>
</evidence>
<evidence type="ECO:0000313" key="3">
    <source>
        <dbReference type="Proteomes" id="UP000292424"/>
    </source>
</evidence>
<dbReference type="KEGG" id="arac:E0W69_002190"/>
<accession>A0A5P2G103</accession>
<dbReference type="Proteomes" id="UP000292424">
    <property type="component" value="Chromosome"/>
</dbReference>
<dbReference type="RefSeq" id="WP_131328399.1">
    <property type="nucleotide sequence ID" value="NZ_CP044016.1"/>
</dbReference>
<dbReference type="EMBL" id="CP044016">
    <property type="protein sequence ID" value="QES87522.1"/>
    <property type="molecule type" value="Genomic_DNA"/>
</dbReference>
<name>A0A5P2G103_9BACT</name>
<keyword evidence="2" id="KW-0808">Transferase</keyword>
<reference evidence="2 3" key="1">
    <citation type="submission" date="2019-09" db="EMBL/GenBank/DDBJ databases">
        <title>Complete genome sequence of Arachidicoccus sp. B3-10 isolated from apple orchard soil.</title>
        <authorList>
            <person name="Kim H.S."/>
            <person name="Han K.-I."/>
            <person name="Suh M.K."/>
            <person name="Lee K.C."/>
            <person name="Eom M.K."/>
            <person name="Kim J.-S."/>
            <person name="Kang S.W."/>
            <person name="Sin Y."/>
            <person name="Lee J.-S."/>
        </authorList>
    </citation>
    <scope>NUCLEOTIDE SEQUENCE [LARGE SCALE GENOMIC DNA]</scope>
    <source>
        <strain evidence="2 3">B3-10</strain>
    </source>
</reference>
<dbReference type="GO" id="GO:0008168">
    <property type="term" value="F:methyltransferase activity"/>
    <property type="evidence" value="ECO:0007669"/>
    <property type="project" value="UniProtKB-KW"/>
</dbReference>
<dbReference type="SUPFAM" id="SSF53335">
    <property type="entry name" value="S-adenosyl-L-methionine-dependent methyltransferases"/>
    <property type="match status" value="1"/>
</dbReference>
<keyword evidence="3" id="KW-1185">Reference proteome</keyword>
<dbReference type="GO" id="GO:0032259">
    <property type="term" value="P:methylation"/>
    <property type="evidence" value="ECO:0007669"/>
    <property type="project" value="UniProtKB-KW"/>
</dbReference>
<sequence length="210" mass="24946">MSRNNYDLLAPYYDFICTLVYGKNILRIQEELLQYIPPNMSLLLVGGGNGKILKSIEKLSISNLKITYIEASKKMVELSRKNGAGLENVEYLAQYLEDAHLTEQFDYIFTPFFFDNFQLEKIEFLFSNLDKHLKKEGIWLYADFNVTATKKNYWNAFLLKTMYLFFKIVSKIETQELIYLRPIFEKNNYQLQKEVFKYGQFIYGQVYKKL</sequence>
<dbReference type="OrthoDB" id="836632at2"/>
<dbReference type="InterPro" id="IPR013217">
    <property type="entry name" value="Methyltransf_12"/>
</dbReference>
<protein>
    <submittedName>
        <fullName evidence="2">Class I SAM-dependent methyltransferase</fullName>
    </submittedName>
</protein>
<organism evidence="2 3">
    <name type="scientific">Rhizosphaericola mali</name>
    <dbReference type="NCBI Taxonomy" id="2545455"/>
    <lineage>
        <taxon>Bacteria</taxon>
        <taxon>Pseudomonadati</taxon>
        <taxon>Bacteroidota</taxon>
        <taxon>Chitinophagia</taxon>
        <taxon>Chitinophagales</taxon>
        <taxon>Chitinophagaceae</taxon>
        <taxon>Rhizosphaericola</taxon>
    </lineage>
</organism>
<dbReference type="InterPro" id="IPR029063">
    <property type="entry name" value="SAM-dependent_MTases_sf"/>
</dbReference>
<gene>
    <name evidence="2" type="ORF">E0W69_002190</name>
</gene>
<proteinExistence type="predicted"/>
<dbReference type="Pfam" id="PF08242">
    <property type="entry name" value="Methyltransf_12"/>
    <property type="match status" value="1"/>
</dbReference>
<feature type="domain" description="Methyltransferase type 12" evidence="1">
    <location>
        <begin position="45"/>
        <end position="138"/>
    </location>
</feature>
<dbReference type="Gene3D" id="3.40.50.150">
    <property type="entry name" value="Vaccinia Virus protein VP39"/>
    <property type="match status" value="1"/>
</dbReference>